<dbReference type="RefSeq" id="WP_117329871.1">
    <property type="nucleotide sequence ID" value="NZ_QUWK01000005.1"/>
</dbReference>
<name>A0A372MH26_9SPIR</name>
<feature type="domain" description="GmrSD restriction endonucleases N-terminal" evidence="1">
    <location>
        <begin position="16"/>
        <end position="204"/>
    </location>
</feature>
<gene>
    <name evidence="2" type="ORF">DYP60_05390</name>
</gene>
<dbReference type="PANTHER" id="PTHR35149">
    <property type="entry name" value="SLL5132 PROTEIN"/>
    <property type="match status" value="1"/>
</dbReference>
<accession>A0A372MH26</accession>
<dbReference type="Pfam" id="PF03235">
    <property type="entry name" value="GmrSD_N"/>
    <property type="match status" value="1"/>
</dbReference>
<evidence type="ECO:0000313" key="2">
    <source>
        <dbReference type="EMBL" id="RFU95062.1"/>
    </source>
</evidence>
<comment type="caution">
    <text evidence="2">The sequence shown here is derived from an EMBL/GenBank/DDBJ whole genome shotgun (WGS) entry which is preliminary data.</text>
</comment>
<organism evidence="2 3">
    <name type="scientific">Sphaerochaeta halotolerans</name>
    <dbReference type="NCBI Taxonomy" id="2293840"/>
    <lineage>
        <taxon>Bacteria</taxon>
        <taxon>Pseudomonadati</taxon>
        <taxon>Spirochaetota</taxon>
        <taxon>Spirochaetia</taxon>
        <taxon>Spirochaetales</taxon>
        <taxon>Sphaerochaetaceae</taxon>
        <taxon>Sphaerochaeta</taxon>
    </lineage>
</organism>
<keyword evidence="3" id="KW-1185">Reference proteome</keyword>
<protein>
    <submittedName>
        <fullName evidence="2">DUF262 domain-containing protein</fullName>
    </submittedName>
</protein>
<evidence type="ECO:0000259" key="1">
    <source>
        <dbReference type="Pfam" id="PF03235"/>
    </source>
</evidence>
<proteinExistence type="predicted"/>
<evidence type="ECO:0000313" key="3">
    <source>
        <dbReference type="Proteomes" id="UP000264002"/>
    </source>
</evidence>
<dbReference type="PANTHER" id="PTHR35149:SF2">
    <property type="entry name" value="DUF262 DOMAIN-CONTAINING PROTEIN"/>
    <property type="match status" value="1"/>
</dbReference>
<reference evidence="2 3" key="2">
    <citation type="submission" date="2018-09" db="EMBL/GenBank/DDBJ databases">
        <title>Genome of Sphaerochaeta halotolerans strain 4-11.</title>
        <authorList>
            <person name="Nazina T.N."/>
            <person name="Sokolova D.S."/>
        </authorList>
    </citation>
    <scope>NUCLEOTIDE SEQUENCE [LARGE SCALE GENOMIC DNA]</scope>
    <source>
        <strain evidence="2 3">4-11</strain>
    </source>
</reference>
<reference evidence="3" key="1">
    <citation type="submission" date="2018-08" db="EMBL/GenBank/DDBJ databases">
        <authorList>
            <person name="Grouzdev D.S."/>
            <person name="Krutkina M.S."/>
        </authorList>
    </citation>
    <scope>NUCLEOTIDE SEQUENCE [LARGE SCALE GENOMIC DNA]</scope>
    <source>
        <strain evidence="3">4-11</strain>
    </source>
</reference>
<sequence length="562" mass="67058">MNNVLELKIVNELNPYSFFIPSYQRGYKWTPKEVIDLLNDINEFTPRMIDSTNEKTWYCLQPIVIKNRNGADYEVIDGQQRLTTIYLILYYLNQDFVENKRDRLFSLDYETRTNTKIFLEKIEDEKNYENIDFYHINEAFKAISEWFDKQDSRFDKGEFRSKLKYNSKIIWYESTEEDSISIFTRINIGKIPLTNAELIKALFLNSSNFDKEQIDKLRLKQLEIASEWDNIENSLQDDRFWYFLTGNEVSTNRIEFIFNIMNEENDETDTYSTFRYFNNKFKIKSQSNIEKNWKEVKDYFQRFNEWFSERDLYHKIGYLICTEQTTIKELYITSNKSSKSSFKNYLDVLIKNGVSGVQLDNLQYGDKHVRNILLLYNILTMLNNEKDNSRFPFDLYKNESWDIEHITSVKDSLPDKNRDAWLKDAIVFIDSEKEDAEQLIKRAKECDTSNDTQFKSVFEDIVLHFNSEIDDEDINDISNLSLLDSETNRGYKNAIFPIKRKTIINRDKAGTFIPLCTKNVFLKYFSEYPPKISFWTQDDRNKYEEDLYNVLHNFISSGDSNG</sequence>
<dbReference type="InterPro" id="IPR004919">
    <property type="entry name" value="GmrSD_N"/>
</dbReference>
<dbReference type="EMBL" id="QUWK01000005">
    <property type="protein sequence ID" value="RFU95062.1"/>
    <property type="molecule type" value="Genomic_DNA"/>
</dbReference>
<dbReference type="Proteomes" id="UP000264002">
    <property type="component" value="Unassembled WGS sequence"/>
</dbReference>
<dbReference type="AlphaFoldDB" id="A0A372MH26"/>